<accession>A0A1D8UYJ4</accession>
<feature type="coiled-coil region" evidence="1">
    <location>
        <begin position="59"/>
        <end position="100"/>
    </location>
</feature>
<dbReference type="RefSeq" id="WP_070404124.1">
    <property type="nucleotide sequence ID" value="NZ_CP014676.1"/>
</dbReference>
<gene>
    <name evidence="2" type="ORF">A0U89_15260</name>
</gene>
<organism evidence="2 3">
    <name type="scientific">Kozakia baliensis</name>
    <dbReference type="NCBI Taxonomy" id="153496"/>
    <lineage>
        <taxon>Bacteria</taxon>
        <taxon>Pseudomonadati</taxon>
        <taxon>Pseudomonadota</taxon>
        <taxon>Alphaproteobacteria</taxon>
        <taxon>Acetobacterales</taxon>
        <taxon>Acetobacteraceae</taxon>
        <taxon>Kozakia</taxon>
    </lineage>
</organism>
<name>A0A1D8UYJ4_9PROT</name>
<dbReference type="KEGG" id="kba:A0U89_15260"/>
<keyword evidence="3" id="KW-1185">Reference proteome</keyword>
<proteinExistence type="predicted"/>
<protein>
    <submittedName>
        <fullName evidence="2">Uncharacterized protein</fullName>
    </submittedName>
</protein>
<sequence>MSDDGMGGWAGYMLGRASVEQDTFMARQRQIIHRMFNGPPDDDGHQALKVAALKATDLIGRLDAKLDEVKAQLAAEKERTAQLEAELAAERERSAKLYRDRERSAALYLEAAAKRRRDYENRQ</sequence>
<evidence type="ECO:0000256" key="1">
    <source>
        <dbReference type="SAM" id="Coils"/>
    </source>
</evidence>
<reference evidence="2 3" key="1">
    <citation type="journal article" date="2016" name="Microb. Cell Fact.">
        <title>Dissection of exopolysaccharide biosynthesis in Kozakia baliensis.</title>
        <authorList>
            <person name="Brandt J.U."/>
            <person name="Jakob F."/>
            <person name="Behr J."/>
            <person name="Geissler A.J."/>
            <person name="Vogel R.F."/>
        </authorList>
    </citation>
    <scope>NUCLEOTIDE SEQUENCE [LARGE SCALE GENOMIC DNA]</scope>
    <source>
        <strain evidence="2 3">DSM 14400</strain>
        <plasmid evidence="3">Plasmid pkb14400_2</plasmid>
    </source>
</reference>
<dbReference type="EMBL" id="CP014676">
    <property type="protein sequence ID" value="AOX18666.1"/>
    <property type="molecule type" value="Genomic_DNA"/>
</dbReference>
<keyword evidence="2" id="KW-0614">Plasmid</keyword>
<evidence type="ECO:0000313" key="2">
    <source>
        <dbReference type="EMBL" id="AOX18666.1"/>
    </source>
</evidence>
<dbReference type="OrthoDB" id="7282177at2"/>
<keyword evidence="1" id="KW-0175">Coiled coil</keyword>
<geneLocation type="plasmid" evidence="3">
    <name>pkb14400_2</name>
</geneLocation>
<dbReference type="AlphaFoldDB" id="A0A1D8UYJ4"/>
<dbReference type="Proteomes" id="UP000179145">
    <property type="component" value="Plasmid pKB14400_2"/>
</dbReference>
<evidence type="ECO:0000313" key="3">
    <source>
        <dbReference type="Proteomes" id="UP000179145"/>
    </source>
</evidence>